<comment type="subcellular location">
    <subcellularLocation>
        <location evidence="1">Membrane</location>
        <topology evidence="1">Multi-pass membrane protein</topology>
    </subcellularLocation>
</comment>
<organism evidence="7 8">
    <name type="scientific">Salipiger aestuarii</name>
    <dbReference type="NCBI Taxonomy" id="568098"/>
    <lineage>
        <taxon>Bacteria</taxon>
        <taxon>Pseudomonadati</taxon>
        <taxon>Pseudomonadota</taxon>
        <taxon>Alphaproteobacteria</taxon>
        <taxon>Rhodobacterales</taxon>
        <taxon>Roseobacteraceae</taxon>
        <taxon>Salipiger</taxon>
    </lineage>
</organism>
<evidence type="ECO:0000256" key="5">
    <source>
        <dbReference type="SAM" id="Phobius"/>
    </source>
</evidence>
<accession>A0A327XKL6</accession>
<keyword evidence="8" id="KW-1185">Reference proteome</keyword>
<dbReference type="RefSeq" id="WP_111551371.1">
    <property type="nucleotide sequence ID" value="NZ_LIGK01000095.1"/>
</dbReference>
<keyword evidence="2 5" id="KW-0812">Transmembrane</keyword>
<dbReference type="Proteomes" id="UP000249165">
    <property type="component" value="Unassembled WGS sequence"/>
</dbReference>
<sequence length="227" mass="24914">MGWLEFALAMTVFMASHRIPAMLGVKDRLTGALGPRGYTTAFSVVSVLLLWWVIKAAGRAPYVPLWDQTMTARWGVTIVMPLVVLLAALGVTAPNPFAFEGRAMGFDPDRPGVAGLTRQPLLWAMLLWAGVHTWANGDLAHVILFCTFGLFSALGMLMVERRRARLMGPAEWQRQSARTALVPFAAMPRWQGSPYRRPPWLRVGIAVVAWAALLHLHAPVIGVGPLP</sequence>
<evidence type="ECO:0000313" key="8">
    <source>
        <dbReference type="Proteomes" id="UP000249165"/>
    </source>
</evidence>
<dbReference type="Pfam" id="PF07298">
    <property type="entry name" value="NnrU"/>
    <property type="match status" value="1"/>
</dbReference>
<dbReference type="AlphaFoldDB" id="A0A327XKL6"/>
<dbReference type="InterPro" id="IPR009915">
    <property type="entry name" value="NnrU_dom"/>
</dbReference>
<evidence type="ECO:0000256" key="3">
    <source>
        <dbReference type="ARBA" id="ARBA00022989"/>
    </source>
</evidence>
<name>A0A327XKL6_9RHOB</name>
<evidence type="ECO:0000256" key="2">
    <source>
        <dbReference type="ARBA" id="ARBA00022692"/>
    </source>
</evidence>
<comment type="caution">
    <text evidence="7">The sequence shown here is derived from an EMBL/GenBank/DDBJ whole genome shotgun (WGS) entry which is preliminary data.</text>
</comment>
<reference evidence="7 8" key="1">
    <citation type="submission" date="2018-06" db="EMBL/GenBank/DDBJ databases">
        <title>Genomic Encyclopedia of Archaeal and Bacterial Type Strains, Phase II (KMG-II): from individual species to whole genera.</title>
        <authorList>
            <person name="Goeker M."/>
        </authorList>
    </citation>
    <scope>NUCLEOTIDE SEQUENCE [LARGE SCALE GENOMIC DNA]</scope>
    <source>
        <strain evidence="7 8">DSM 22011</strain>
    </source>
</reference>
<dbReference type="EMBL" id="QLMG01000079">
    <property type="protein sequence ID" value="RAK08547.1"/>
    <property type="molecule type" value="Genomic_DNA"/>
</dbReference>
<feature type="domain" description="NnrU" evidence="6">
    <location>
        <begin position="6"/>
        <end position="225"/>
    </location>
</feature>
<evidence type="ECO:0000256" key="4">
    <source>
        <dbReference type="ARBA" id="ARBA00023136"/>
    </source>
</evidence>
<feature type="transmembrane region" description="Helical" evidence="5">
    <location>
        <begin position="141"/>
        <end position="159"/>
    </location>
</feature>
<keyword evidence="3 5" id="KW-1133">Transmembrane helix</keyword>
<feature type="transmembrane region" description="Helical" evidence="5">
    <location>
        <begin position="74"/>
        <end position="99"/>
    </location>
</feature>
<dbReference type="OrthoDB" id="7828645at2"/>
<proteinExistence type="predicted"/>
<keyword evidence="4 5" id="KW-0472">Membrane</keyword>
<dbReference type="GO" id="GO:0016020">
    <property type="term" value="C:membrane"/>
    <property type="evidence" value="ECO:0007669"/>
    <property type="project" value="UniProtKB-SubCell"/>
</dbReference>
<evidence type="ECO:0000313" key="7">
    <source>
        <dbReference type="EMBL" id="RAK08547.1"/>
    </source>
</evidence>
<evidence type="ECO:0000259" key="6">
    <source>
        <dbReference type="Pfam" id="PF07298"/>
    </source>
</evidence>
<feature type="transmembrane region" description="Helical" evidence="5">
    <location>
        <begin position="37"/>
        <end position="54"/>
    </location>
</feature>
<protein>
    <submittedName>
        <fullName evidence="7">Putative membrane protein</fullName>
    </submittedName>
</protein>
<gene>
    <name evidence="7" type="ORF">ATI53_107913</name>
</gene>
<feature type="transmembrane region" description="Helical" evidence="5">
    <location>
        <begin position="199"/>
        <end position="218"/>
    </location>
</feature>
<evidence type="ECO:0000256" key="1">
    <source>
        <dbReference type="ARBA" id="ARBA00004141"/>
    </source>
</evidence>